<accession>A0A060UQB2</accession>
<proteinExistence type="predicted"/>
<keyword evidence="1" id="KW-0732">Signal</keyword>
<feature type="signal peptide" evidence="1">
    <location>
        <begin position="1"/>
        <end position="20"/>
    </location>
</feature>
<dbReference type="RefSeq" id="WP_035193534.1">
    <property type="nucleotide sequence ID" value="NZ_CCCS020000037.1"/>
</dbReference>
<protein>
    <submittedName>
        <fullName evidence="2">Uncharacterized protein</fullName>
    </submittedName>
</protein>
<sequence>MKLRASMLYVAFFLTGPAIAAAADNTPLLPAPGNAVMEPLSSHLKINGVDMRAVQFHVGAEEERLRSYFVEACAKLGGSYTENQLRNEHIQGCITPPYSLTSQWHMEGDSAYGTLTSLRIDQKIERNALPEDLPLPAKAQVLQDVESSDAGVRGRVLHVRVDTPAAILRASLDKALLAEQWQPVPAAMRNNGSMISMNKGNRRLDVVIGEDGTGKSRLVIVLDQR</sequence>
<reference evidence="2" key="1">
    <citation type="submission" date="2014-03" db="EMBL/GenBank/DDBJ databases">
        <authorList>
            <person name="Genoscope - CEA"/>
        </authorList>
    </citation>
    <scope>NUCLEOTIDE SEQUENCE [LARGE SCALE GENOMIC DNA]</scope>
    <source>
        <strain evidence="2">CF27</strain>
    </source>
</reference>
<feature type="chain" id="PRO_5010401901" evidence="1">
    <location>
        <begin position="21"/>
        <end position="225"/>
    </location>
</feature>
<reference evidence="4 6" key="4">
    <citation type="submission" date="2017-03" db="EMBL/GenBank/DDBJ databases">
        <authorList>
            <person name="Regsiter A."/>
            <person name="William W."/>
        </authorList>
    </citation>
    <scope>NUCLEOTIDE SEQUENCE [LARGE SCALE GENOMIC DNA]</scope>
    <source>
        <strain evidence="4">PRJEB5721</strain>
    </source>
</reference>
<dbReference type="AlphaFoldDB" id="A0A060UQB2"/>
<reference evidence="2" key="2">
    <citation type="submission" date="2014-07" db="EMBL/GenBank/DDBJ databases">
        <title>Initial genome analysis of the psychrotolerant acidophile Acidithiobacillus ferrivorans CF27: insights into iron and sulfur oxidation pathways and into biofilm formation.</title>
        <authorList>
            <person name="Talla E."/>
            <person name="Hedrich S."/>
            <person name="Mangenot S."/>
            <person name="Ji B."/>
            <person name="Johnson D.B."/>
            <person name="Barbe V."/>
            <person name="Bonnefoy V."/>
        </authorList>
    </citation>
    <scope>NUCLEOTIDE SEQUENCE [LARGE SCALE GENOMIC DNA]</scope>
    <source>
        <strain evidence="2">CF27</strain>
    </source>
</reference>
<dbReference type="Proteomes" id="UP000193925">
    <property type="component" value="Chromosome AFERRI"/>
</dbReference>
<keyword evidence="6" id="KW-1185">Reference proteome</keyword>
<evidence type="ECO:0000313" key="6">
    <source>
        <dbReference type="Proteomes" id="UP000193925"/>
    </source>
</evidence>
<dbReference type="EMBL" id="LT841305">
    <property type="protein sequence ID" value="SMH65958.1"/>
    <property type="molecule type" value="Genomic_DNA"/>
</dbReference>
<name>A0A060UQB2_9PROT</name>
<dbReference type="EMBL" id="MASQ01000089">
    <property type="protein sequence ID" value="OCB02708.1"/>
    <property type="molecule type" value="Genomic_DNA"/>
</dbReference>
<dbReference type="Proteomes" id="UP000093129">
    <property type="component" value="Unassembled WGS sequence"/>
</dbReference>
<organism evidence="2">
    <name type="scientific">Acidithiobacillus ferrivorans</name>
    <dbReference type="NCBI Taxonomy" id="160808"/>
    <lineage>
        <taxon>Bacteria</taxon>
        <taxon>Pseudomonadati</taxon>
        <taxon>Pseudomonadota</taxon>
        <taxon>Acidithiobacillia</taxon>
        <taxon>Acidithiobacillales</taxon>
        <taxon>Acidithiobacillaceae</taxon>
        <taxon>Acidithiobacillus</taxon>
    </lineage>
</organism>
<evidence type="ECO:0000313" key="2">
    <source>
        <dbReference type="EMBL" id="CDQ10817.1"/>
    </source>
</evidence>
<dbReference type="EMBL" id="CCCS020000037">
    <property type="protein sequence ID" value="CDQ10817.1"/>
    <property type="molecule type" value="Genomic_DNA"/>
</dbReference>
<gene>
    <name evidence="4" type="ORF">AFERRI_20747</name>
    <name evidence="2" type="ORF">AFERRI_420115</name>
    <name evidence="3" type="ORF">BBC27_11825</name>
</gene>
<evidence type="ECO:0000313" key="3">
    <source>
        <dbReference type="EMBL" id="OCB02708.1"/>
    </source>
</evidence>
<reference evidence="3 5" key="3">
    <citation type="submission" date="2016-07" db="EMBL/GenBank/DDBJ databases">
        <title>Draft genome of a psychrotolerant acidophile Acidithiobacillus ferrivorans strain YL15.</title>
        <authorList>
            <person name="Peng T."/>
            <person name="Ma L."/>
            <person name="Nan M."/>
            <person name="An N."/>
            <person name="Wang M."/>
            <person name="Qiu G."/>
            <person name="Zeng W."/>
        </authorList>
    </citation>
    <scope>NUCLEOTIDE SEQUENCE [LARGE SCALE GENOMIC DNA]</scope>
    <source>
        <strain evidence="3 5">YL15</strain>
    </source>
</reference>
<evidence type="ECO:0000313" key="5">
    <source>
        <dbReference type="Proteomes" id="UP000093129"/>
    </source>
</evidence>
<evidence type="ECO:0000313" key="4">
    <source>
        <dbReference type="EMBL" id="SMH65958.1"/>
    </source>
</evidence>
<evidence type="ECO:0000256" key="1">
    <source>
        <dbReference type="SAM" id="SignalP"/>
    </source>
</evidence>